<dbReference type="GO" id="GO:0003677">
    <property type="term" value="F:DNA binding"/>
    <property type="evidence" value="ECO:0007669"/>
    <property type="project" value="UniProtKB-KW"/>
</dbReference>
<dbReference type="CDD" id="cd00090">
    <property type="entry name" value="HTH_ARSR"/>
    <property type="match status" value="1"/>
</dbReference>
<name>A0A5C6VW75_9BACI</name>
<dbReference type="RefSeq" id="WP_146949752.1">
    <property type="nucleotide sequence ID" value="NZ_VOQF01000009.1"/>
</dbReference>
<feature type="domain" description="HTH marR-type" evidence="4">
    <location>
        <begin position="4"/>
        <end position="135"/>
    </location>
</feature>
<dbReference type="Pfam" id="PF01047">
    <property type="entry name" value="MarR"/>
    <property type="match status" value="1"/>
</dbReference>
<dbReference type="Proteomes" id="UP000321363">
    <property type="component" value="Unassembled WGS sequence"/>
</dbReference>
<sequence length="135" mass="16012">MINKSELFHTLYQKTRHMTKELNEQLQQHQLYSSQWSILYCLKKNGPMTQSEMWRYLGVEAPTVTRTLLKLEDAGWISRKHGKDKRERLVFLTSKAENHLPTVEKSVTNFEEQMLQNLTEEEQEYLLSLLNKLGN</sequence>
<evidence type="ECO:0000259" key="4">
    <source>
        <dbReference type="PROSITE" id="PS50995"/>
    </source>
</evidence>
<evidence type="ECO:0000256" key="1">
    <source>
        <dbReference type="ARBA" id="ARBA00023015"/>
    </source>
</evidence>
<evidence type="ECO:0000256" key="2">
    <source>
        <dbReference type="ARBA" id="ARBA00023125"/>
    </source>
</evidence>
<gene>
    <name evidence="5" type="ORF">FS935_16535</name>
</gene>
<reference evidence="5 6" key="1">
    <citation type="journal article" date="2005" name="Int. J. Syst. Evol. Microbiol.">
        <title>Bacillus litoralis sp. nov., isolated from a tidal flat of the Yellow Sea in Korea.</title>
        <authorList>
            <person name="Yoon J.H."/>
            <person name="Oh T.K."/>
        </authorList>
    </citation>
    <scope>NUCLEOTIDE SEQUENCE [LARGE SCALE GENOMIC DNA]</scope>
    <source>
        <strain evidence="5 6">SW-211</strain>
    </source>
</reference>
<dbReference type="PROSITE" id="PS50995">
    <property type="entry name" value="HTH_MARR_2"/>
    <property type="match status" value="1"/>
</dbReference>
<keyword evidence="2" id="KW-0238">DNA-binding</keyword>
<proteinExistence type="predicted"/>
<keyword evidence="1" id="KW-0805">Transcription regulation</keyword>
<dbReference type="SUPFAM" id="SSF46785">
    <property type="entry name" value="Winged helix' DNA-binding domain"/>
    <property type="match status" value="1"/>
</dbReference>
<dbReference type="GO" id="GO:0003700">
    <property type="term" value="F:DNA-binding transcription factor activity"/>
    <property type="evidence" value="ECO:0007669"/>
    <property type="project" value="InterPro"/>
</dbReference>
<dbReference type="InterPro" id="IPR000835">
    <property type="entry name" value="HTH_MarR-typ"/>
</dbReference>
<dbReference type="InterPro" id="IPR036390">
    <property type="entry name" value="WH_DNA-bd_sf"/>
</dbReference>
<organism evidence="5 6">
    <name type="scientific">Metabacillus litoralis</name>
    <dbReference type="NCBI Taxonomy" id="152268"/>
    <lineage>
        <taxon>Bacteria</taxon>
        <taxon>Bacillati</taxon>
        <taxon>Bacillota</taxon>
        <taxon>Bacilli</taxon>
        <taxon>Bacillales</taxon>
        <taxon>Bacillaceae</taxon>
        <taxon>Metabacillus</taxon>
    </lineage>
</organism>
<protein>
    <submittedName>
        <fullName evidence="5">MarR family transcriptional regulator</fullName>
    </submittedName>
</protein>
<dbReference type="AlphaFoldDB" id="A0A5C6VW75"/>
<keyword evidence="6" id="KW-1185">Reference proteome</keyword>
<dbReference type="PANTHER" id="PTHR42756:SF1">
    <property type="entry name" value="TRANSCRIPTIONAL REPRESSOR OF EMRAB OPERON"/>
    <property type="match status" value="1"/>
</dbReference>
<comment type="caution">
    <text evidence="5">The sequence shown here is derived from an EMBL/GenBank/DDBJ whole genome shotgun (WGS) entry which is preliminary data.</text>
</comment>
<dbReference type="Gene3D" id="1.10.10.10">
    <property type="entry name" value="Winged helix-like DNA-binding domain superfamily/Winged helix DNA-binding domain"/>
    <property type="match status" value="1"/>
</dbReference>
<dbReference type="InterPro" id="IPR036388">
    <property type="entry name" value="WH-like_DNA-bd_sf"/>
</dbReference>
<evidence type="ECO:0000313" key="5">
    <source>
        <dbReference type="EMBL" id="TXC89487.1"/>
    </source>
</evidence>
<dbReference type="InterPro" id="IPR011991">
    <property type="entry name" value="ArsR-like_HTH"/>
</dbReference>
<dbReference type="PRINTS" id="PR00598">
    <property type="entry name" value="HTHMARR"/>
</dbReference>
<keyword evidence="3" id="KW-0804">Transcription</keyword>
<dbReference type="SMART" id="SM00347">
    <property type="entry name" value="HTH_MARR"/>
    <property type="match status" value="1"/>
</dbReference>
<accession>A0A5C6VW75</accession>
<evidence type="ECO:0000256" key="3">
    <source>
        <dbReference type="ARBA" id="ARBA00023163"/>
    </source>
</evidence>
<dbReference type="EMBL" id="VOQF01000009">
    <property type="protein sequence ID" value="TXC89487.1"/>
    <property type="molecule type" value="Genomic_DNA"/>
</dbReference>
<evidence type="ECO:0000313" key="6">
    <source>
        <dbReference type="Proteomes" id="UP000321363"/>
    </source>
</evidence>
<dbReference type="PANTHER" id="PTHR42756">
    <property type="entry name" value="TRANSCRIPTIONAL REGULATOR, MARR"/>
    <property type="match status" value="1"/>
</dbReference>
<dbReference type="OrthoDB" id="1904211at2"/>